<feature type="compositionally biased region" description="Basic and acidic residues" evidence="1">
    <location>
        <begin position="16"/>
        <end position="35"/>
    </location>
</feature>
<dbReference type="AlphaFoldDB" id="A0A6N3C5A3"/>
<evidence type="ECO:0000313" key="2">
    <source>
        <dbReference type="EMBL" id="VYU10199.1"/>
    </source>
</evidence>
<reference evidence="2" key="1">
    <citation type="submission" date="2019-11" db="EMBL/GenBank/DDBJ databases">
        <authorList>
            <person name="Feng L."/>
        </authorList>
    </citation>
    <scope>NUCLEOTIDE SEQUENCE</scope>
    <source>
        <strain evidence="2">CParaputrificumLFYP93</strain>
    </source>
</reference>
<proteinExistence type="predicted"/>
<protein>
    <submittedName>
        <fullName evidence="2">Uncharacterized protein</fullName>
    </submittedName>
</protein>
<feature type="region of interest" description="Disordered" evidence="1">
    <location>
        <begin position="1"/>
        <end position="35"/>
    </location>
</feature>
<organism evidence="2">
    <name type="scientific">Clostridium paraputrificum</name>
    <dbReference type="NCBI Taxonomy" id="29363"/>
    <lineage>
        <taxon>Bacteria</taxon>
        <taxon>Bacillati</taxon>
        <taxon>Bacillota</taxon>
        <taxon>Clostridia</taxon>
        <taxon>Eubacteriales</taxon>
        <taxon>Clostridiaceae</taxon>
        <taxon>Clostridium</taxon>
    </lineage>
</organism>
<dbReference type="EMBL" id="CACRTV010000040">
    <property type="protein sequence ID" value="VYU10199.1"/>
    <property type="molecule type" value="Genomic_DNA"/>
</dbReference>
<sequence>MDGILNNPTSENTGYLDDKTKEEMPEETNDNKLEK</sequence>
<evidence type="ECO:0000256" key="1">
    <source>
        <dbReference type="SAM" id="MobiDB-lite"/>
    </source>
</evidence>
<feature type="compositionally biased region" description="Polar residues" evidence="1">
    <location>
        <begin position="1"/>
        <end position="13"/>
    </location>
</feature>
<name>A0A6N3C5A3_9CLOT</name>
<gene>
    <name evidence="2" type="ORF">CPLFYP93_01389</name>
</gene>
<accession>A0A6N3C5A3</accession>